<dbReference type="GO" id="GO:0061630">
    <property type="term" value="F:ubiquitin protein ligase activity"/>
    <property type="evidence" value="ECO:0000318"/>
    <property type="project" value="GO_Central"/>
</dbReference>
<keyword evidence="19" id="KW-1185">Reference proteome</keyword>
<dbReference type="PANTHER" id="PTHR14140:SF27">
    <property type="entry name" value="OS04G0289800 PROTEIN"/>
    <property type="match status" value="1"/>
</dbReference>
<dbReference type="Pfam" id="PF02182">
    <property type="entry name" value="SAD_SRA"/>
    <property type="match status" value="1"/>
</dbReference>
<evidence type="ECO:0000256" key="10">
    <source>
        <dbReference type="ARBA" id="ARBA00023125"/>
    </source>
</evidence>
<evidence type="ECO:0000256" key="2">
    <source>
        <dbReference type="ARBA" id="ARBA00004906"/>
    </source>
</evidence>
<dbReference type="KEGG" id="mtr:25490275"/>
<keyword evidence="10" id="KW-0238">DNA-binding</keyword>
<dbReference type="SMART" id="SM00466">
    <property type="entry name" value="SRA"/>
    <property type="match status" value="1"/>
</dbReference>
<dbReference type="GO" id="GO:0032259">
    <property type="term" value="P:methylation"/>
    <property type="evidence" value="ECO:0007669"/>
    <property type="project" value="UniProtKB-KW"/>
</dbReference>
<keyword evidence="11 13" id="KW-0539">Nucleus</keyword>
<evidence type="ECO:0000313" key="20">
    <source>
        <dbReference type="Proteomes" id="UP000265566"/>
    </source>
</evidence>
<gene>
    <name evidence="18" type="primary">25490275</name>
    <name evidence="16" type="ordered locus">MTR_3g114910</name>
    <name evidence="17" type="ORF">MtrunA17_Chr3g0143561</name>
</gene>
<comment type="catalytic activity">
    <reaction evidence="1">
        <text>S-ubiquitinyl-[E2 ubiquitin-conjugating enzyme]-L-cysteine + [acceptor protein]-L-lysine = [E2 ubiquitin-conjugating enzyme]-L-cysteine + N(6)-ubiquitinyl-[acceptor protein]-L-lysine.</text>
        <dbReference type="EC" id="2.3.2.27"/>
    </reaction>
</comment>
<dbReference type="InterPro" id="IPR003105">
    <property type="entry name" value="SRA_YDG"/>
</dbReference>
<dbReference type="SUPFAM" id="SSF88697">
    <property type="entry name" value="PUA domain-like"/>
    <property type="match status" value="1"/>
</dbReference>
<dbReference type="InterPro" id="IPR047498">
    <property type="entry name" value="RING-HC_ORTHRUS_rpt1"/>
</dbReference>
<keyword evidence="4 17" id="KW-0808">Transferase</keyword>
<dbReference type="Gramene" id="rna19843">
    <property type="protein sequence ID" value="RHN71192.1"/>
    <property type="gene ID" value="gene19843"/>
</dbReference>
<accession>A0A072VDM7</accession>
<evidence type="ECO:0000313" key="18">
    <source>
        <dbReference type="EnsemblPlants" id="KEH36270"/>
    </source>
</evidence>
<keyword evidence="5" id="KW-0479">Metal-binding</keyword>
<sequence>MVRIKLSRSIGPLPRRIFRSSLPLTPWYLPCCPPMIDGKCPNCSYDPSTDEEEIVGGSSKPTTETNDENDDVLDNYCSFCIELPDRPVTTPCGHNFCLECFKKWMKQGKQTCPNCRTTIPTKMASTPRINTQLAITMRMAKLARSKGVGGSITPKVHCIDHYAILVTIPKDHFGPIVAENDPTRNRGVLVGDKWKDRMECRQWGAHFPHIARVAGQKNQGAQSVVLSGGYTQDEDHGEWFTYTGSGGRNQFLDHQFNNTNEALRLSCRKGYPVRVVRSHKEKQSSYAPEAGVRYDGVYRIDICWSEFGKNGEKVCRYLFVRCDNEPAPWTSDLSGDYPRTLPFIEEFRDAVDIIERNGDPSWDFDEEKGCWLWKKPPPLSKRPLNIVDPIENALNPPLKRTKGAGGKAVMK</sequence>
<evidence type="ECO:0000313" key="17">
    <source>
        <dbReference type="EMBL" id="RHN71192.1"/>
    </source>
</evidence>
<dbReference type="InterPro" id="IPR015947">
    <property type="entry name" value="PUA-like_sf"/>
</dbReference>
<evidence type="ECO:0000313" key="19">
    <source>
        <dbReference type="Proteomes" id="UP000002051"/>
    </source>
</evidence>
<evidence type="ECO:0000313" key="16">
    <source>
        <dbReference type="EMBL" id="KEH36270.1"/>
    </source>
</evidence>
<dbReference type="PROSITE" id="PS50089">
    <property type="entry name" value="ZF_RING_2"/>
    <property type="match status" value="1"/>
</dbReference>
<dbReference type="HOGENOM" id="CLU_016281_1_0_1"/>
<keyword evidence="6 12" id="KW-0863">Zinc-finger</keyword>
<dbReference type="PANTHER" id="PTHR14140">
    <property type="entry name" value="E3 UBIQUITIN-PROTEIN LIGASE UHRF-RELATED"/>
    <property type="match status" value="1"/>
</dbReference>
<evidence type="ECO:0000256" key="7">
    <source>
        <dbReference type="ARBA" id="ARBA00022786"/>
    </source>
</evidence>
<protein>
    <recommendedName>
        <fullName evidence="3">RING-type E3 ubiquitin transferase</fullName>
        <ecNumber evidence="3">2.3.2.27</ecNumber>
    </recommendedName>
</protein>
<keyword evidence="17" id="KW-0489">Methyltransferase</keyword>
<dbReference type="GO" id="GO:0005634">
    <property type="term" value="C:nucleus"/>
    <property type="evidence" value="ECO:0007669"/>
    <property type="project" value="UniProtKB-SubCell"/>
</dbReference>
<dbReference type="SMART" id="SM00184">
    <property type="entry name" value="RING"/>
    <property type="match status" value="1"/>
</dbReference>
<dbReference type="Proteomes" id="UP000002051">
    <property type="component" value="Chromosome 3"/>
</dbReference>
<proteinExistence type="predicted"/>
<evidence type="ECO:0000256" key="11">
    <source>
        <dbReference type="ARBA" id="ARBA00023242"/>
    </source>
</evidence>
<keyword evidence="7" id="KW-0833">Ubl conjugation pathway</keyword>
<keyword evidence="8" id="KW-0862">Zinc</keyword>
<evidence type="ECO:0000256" key="5">
    <source>
        <dbReference type="ARBA" id="ARBA00022723"/>
    </source>
</evidence>
<evidence type="ECO:0000256" key="12">
    <source>
        <dbReference type="PROSITE-ProRule" id="PRU00175"/>
    </source>
</evidence>
<dbReference type="OrthoDB" id="2270193at2759"/>
<dbReference type="GO" id="GO:0044027">
    <property type="term" value="P:negative regulation of gene expression via chromosomal CpG island methylation"/>
    <property type="evidence" value="ECO:0000318"/>
    <property type="project" value="GO_Central"/>
</dbReference>
<name>A0A072VDM7_MEDTR</name>
<evidence type="ECO:0000256" key="1">
    <source>
        <dbReference type="ARBA" id="ARBA00000900"/>
    </source>
</evidence>
<dbReference type="GO" id="GO:0008270">
    <property type="term" value="F:zinc ion binding"/>
    <property type="evidence" value="ECO:0007669"/>
    <property type="project" value="UniProtKB-KW"/>
</dbReference>
<dbReference type="EnsemblPlants" id="KEH36270">
    <property type="protein sequence ID" value="KEH36270"/>
    <property type="gene ID" value="MTR_3g114910"/>
</dbReference>
<dbReference type="InterPro" id="IPR001841">
    <property type="entry name" value="Znf_RING"/>
</dbReference>
<organism evidence="16 19">
    <name type="scientific">Medicago truncatula</name>
    <name type="common">Barrel medic</name>
    <name type="synonym">Medicago tribuloides</name>
    <dbReference type="NCBI Taxonomy" id="3880"/>
    <lineage>
        <taxon>Eukaryota</taxon>
        <taxon>Viridiplantae</taxon>
        <taxon>Streptophyta</taxon>
        <taxon>Embryophyta</taxon>
        <taxon>Tracheophyta</taxon>
        <taxon>Spermatophyta</taxon>
        <taxon>Magnoliopsida</taxon>
        <taxon>eudicotyledons</taxon>
        <taxon>Gunneridae</taxon>
        <taxon>Pentapetalae</taxon>
        <taxon>rosids</taxon>
        <taxon>fabids</taxon>
        <taxon>Fabales</taxon>
        <taxon>Fabaceae</taxon>
        <taxon>Papilionoideae</taxon>
        <taxon>50 kb inversion clade</taxon>
        <taxon>NPAAA clade</taxon>
        <taxon>Hologalegina</taxon>
        <taxon>IRL clade</taxon>
        <taxon>Trifolieae</taxon>
        <taxon>Medicago</taxon>
    </lineage>
</organism>
<dbReference type="InterPro" id="IPR045134">
    <property type="entry name" value="UHRF1/2-like"/>
</dbReference>
<dbReference type="Pfam" id="PF00097">
    <property type="entry name" value="zf-C3HC4"/>
    <property type="match status" value="1"/>
</dbReference>
<dbReference type="EC" id="2.3.2.27" evidence="3"/>
<dbReference type="GO" id="GO:0016567">
    <property type="term" value="P:protein ubiquitination"/>
    <property type="evidence" value="ECO:0000318"/>
    <property type="project" value="GO_Central"/>
</dbReference>
<reference evidence="20" key="4">
    <citation type="journal article" date="2018" name="Nat. Plants">
        <title>Whole-genome landscape of Medicago truncatula symbiotic genes.</title>
        <authorList>
            <person name="Pecrix Y."/>
            <person name="Staton S.E."/>
            <person name="Sallet E."/>
            <person name="Lelandais-Briere C."/>
            <person name="Moreau S."/>
            <person name="Carrere S."/>
            <person name="Blein T."/>
            <person name="Jardinaud M.F."/>
            <person name="Latrasse D."/>
            <person name="Zouine M."/>
            <person name="Zahm M."/>
            <person name="Kreplak J."/>
            <person name="Mayjonade B."/>
            <person name="Satge C."/>
            <person name="Perez M."/>
            <person name="Cauet S."/>
            <person name="Marande W."/>
            <person name="Chantry-Darmon C."/>
            <person name="Lopez-Roques C."/>
            <person name="Bouchez O."/>
            <person name="Berard A."/>
            <person name="Debelle F."/>
            <person name="Munos S."/>
            <person name="Bendahmane A."/>
            <person name="Berges H."/>
            <person name="Niebel A."/>
            <person name="Buitink J."/>
            <person name="Frugier F."/>
            <person name="Benhamed M."/>
            <person name="Crespi M."/>
            <person name="Gouzy J."/>
            <person name="Gamas P."/>
        </authorList>
    </citation>
    <scope>NUCLEOTIDE SEQUENCE [LARGE SCALE GENOMIC DNA]</scope>
    <source>
        <strain evidence="20">cv. Jemalong A17</strain>
    </source>
</reference>
<keyword evidence="9" id="KW-0156">Chromatin regulator</keyword>
<dbReference type="EMBL" id="CM001219">
    <property type="protein sequence ID" value="KEH36270.1"/>
    <property type="molecule type" value="Genomic_DNA"/>
</dbReference>
<dbReference type="AlphaFoldDB" id="A0A072VDM7"/>
<dbReference type="PROSITE" id="PS51015">
    <property type="entry name" value="YDG"/>
    <property type="match status" value="1"/>
</dbReference>
<reference evidence="16 19" key="2">
    <citation type="journal article" date="2014" name="BMC Genomics">
        <title>An improved genome release (version Mt4.0) for the model legume Medicago truncatula.</title>
        <authorList>
            <person name="Tang H."/>
            <person name="Krishnakumar V."/>
            <person name="Bidwell S."/>
            <person name="Rosen B."/>
            <person name="Chan A."/>
            <person name="Zhou S."/>
            <person name="Gentzbittel L."/>
            <person name="Childs K.L."/>
            <person name="Yandell M."/>
            <person name="Gundlach H."/>
            <person name="Mayer K.F."/>
            <person name="Schwartz D.C."/>
            <person name="Town C.D."/>
        </authorList>
    </citation>
    <scope>GENOME REANNOTATION</scope>
    <source>
        <strain evidence="16">A17</strain>
        <strain evidence="18 19">cv. Jemalong A17</strain>
    </source>
</reference>
<dbReference type="InterPro" id="IPR018957">
    <property type="entry name" value="Znf_C3HC4_RING-type"/>
</dbReference>
<dbReference type="Gene3D" id="3.30.40.10">
    <property type="entry name" value="Zinc/RING finger domain, C3HC4 (zinc finger)"/>
    <property type="match status" value="1"/>
</dbReference>
<dbReference type="SUPFAM" id="SSF57850">
    <property type="entry name" value="RING/U-box"/>
    <property type="match status" value="1"/>
</dbReference>
<evidence type="ECO:0000256" key="4">
    <source>
        <dbReference type="ARBA" id="ARBA00022679"/>
    </source>
</evidence>
<dbReference type="FunFam" id="2.30.280.10:FF:000002">
    <property type="entry name" value="E3 ubiquitin-protein ligase ORTHRUS 2"/>
    <property type="match status" value="1"/>
</dbReference>
<feature type="domain" description="RING-type" evidence="14">
    <location>
        <begin position="77"/>
        <end position="116"/>
    </location>
</feature>
<reference evidence="16 19" key="1">
    <citation type="journal article" date="2011" name="Nature">
        <title>The Medicago genome provides insight into the evolution of rhizobial symbioses.</title>
        <authorList>
            <person name="Young N.D."/>
            <person name="Debelle F."/>
            <person name="Oldroyd G.E."/>
            <person name="Geurts R."/>
            <person name="Cannon S.B."/>
            <person name="Udvardi M.K."/>
            <person name="Benedito V.A."/>
            <person name="Mayer K.F."/>
            <person name="Gouzy J."/>
            <person name="Schoof H."/>
            <person name="Van de Peer Y."/>
            <person name="Proost S."/>
            <person name="Cook D.R."/>
            <person name="Meyers B.C."/>
            <person name="Spannagl M."/>
            <person name="Cheung F."/>
            <person name="De Mita S."/>
            <person name="Krishnakumar V."/>
            <person name="Gundlach H."/>
            <person name="Zhou S."/>
            <person name="Mudge J."/>
            <person name="Bharti A.K."/>
            <person name="Murray J.D."/>
            <person name="Naoumkina M.A."/>
            <person name="Rosen B."/>
            <person name="Silverstein K.A."/>
            <person name="Tang H."/>
            <person name="Rombauts S."/>
            <person name="Zhao P.X."/>
            <person name="Zhou P."/>
            <person name="Barbe V."/>
            <person name="Bardou P."/>
            <person name="Bechner M."/>
            <person name="Bellec A."/>
            <person name="Berger A."/>
            <person name="Berges H."/>
            <person name="Bidwell S."/>
            <person name="Bisseling T."/>
            <person name="Choisne N."/>
            <person name="Couloux A."/>
            <person name="Denny R."/>
            <person name="Deshpande S."/>
            <person name="Dai X."/>
            <person name="Doyle J.J."/>
            <person name="Dudez A.M."/>
            <person name="Farmer A.D."/>
            <person name="Fouteau S."/>
            <person name="Franken C."/>
            <person name="Gibelin C."/>
            <person name="Gish J."/>
            <person name="Goldstein S."/>
            <person name="Gonzalez A.J."/>
            <person name="Green P.J."/>
            <person name="Hallab A."/>
            <person name="Hartog M."/>
            <person name="Hua A."/>
            <person name="Humphray S.J."/>
            <person name="Jeong D.H."/>
            <person name="Jing Y."/>
            <person name="Jocker A."/>
            <person name="Kenton S.M."/>
            <person name="Kim D.J."/>
            <person name="Klee K."/>
            <person name="Lai H."/>
            <person name="Lang C."/>
            <person name="Lin S."/>
            <person name="Macmil S.L."/>
            <person name="Magdelenat G."/>
            <person name="Matthews L."/>
            <person name="McCorrison J."/>
            <person name="Monaghan E.L."/>
            <person name="Mun J.H."/>
            <person name="Najar F.Z."/>
            <person name="Nicholson C."/>
            <person name="Noirot C."/>
            <person name="O'Bleness M."/>
            <person name="Paule C.R."/>
            <person name="Poulain J."/>
            <person name="Prion F."/>
            <person name="Qin B."/>
            <person name="Qu C."/>
            <person name="Retzel E.F."/>
            <person name="Riddle C."/>
            <person name="Sallet E."/>
            <person name="Samain S."/>
            <person name="Samson N."/>
            <person name="Sanders I."/>
            <person name="Saurat O."/>
            <person name="Scarpelli C."/>
            <person name="Schiex T."/>
            <person name="Segurens B."/>
            <person name="Severin A.J."/>
            <person name="Sherrier D.J."/>
            <person name="Shi R."/>
            <person name="Sims S."/>
            <person name="Singer S.R."/>
            <person name="Sinharoy S."/>
            <person name="Sterck L."/>
            <person name="Viollet A."/>
            <person name="Wang B.B."/>
            <person name="Wang K."/>
            <person name="Wang M."/>
            <person name="Wang X."/>
            <person name="Warfsmann J."/>
            <person name="Weissenbach J."/>
            <person name="White D.D."/>
            <person name="White J.D."/>
            <person name="Wiley G.B."/>
            <person name="Wincker P."/>
            <person name="Xing Y."/>
            <person name="Yang L."/>
            <person name="Yao Z."/>
            <person name="Ying F."/>
            <person name="Zhai J."/>
            <person name="Zhou L."/>
            <person name="Zuber A."/>
            <person name="Denarie J."/>
            <person name="Dixon R.A."/>
            <person name="May G.D."/>
            <person name="Schwartz D.C."/>
            <person name="Rogers J."/>
            <person name="Quetier F."/>
            <person name="Town C.D."/>
            <person name="Roe B.A."/>
        </authorList>
    </citation>
    <scope>NUCLEOTIDE SEQUENCE [LARGE SCALE GENOMIC DNA]</scope>
    <source>
        <strain evidence="16">A17</strain>
        <strain evidence="18 19">cv. Jemalong A17</strain>
    </source>
</reference>
<evidence type="ECO:0000256" key="6">
    <source>
        <dbReference type="ARBA" id="ARBA00022771"/>
    </source>
</evidence>
<comment type="pathway">
    <text evidence="2">Protein modification; protein ubiquitination.</text>
</comment>
<dbReference type="Gene3D" id="2.30.280.10">
    <property type="entry name" value="SRA-YDG"/>
    <property type="match status" value="1"/>
</dbReference>
<dbReference type="CDD" id="cd23138">
    <property type="entry name" value="RING-HC_ORTHRUS_rpt1"/>
    <property type="match status" value="1"/>
</dbReference>
<evidence type="ECO:0000256" key="9">
    <source>
        <dbReference type="ARBA" id="ARBA00022853"/>
    </source>
</evidence>
<dbReference type="STRING" id="3880.A0A072VDM7"/>
<dbReference type="InterPro" id="IPR013083">
    <property type="entry name" value="Znf_RING/FYVE/PHD"/>
</dbReference>
<reference evidence="18" key="3">
    <citation type="submission" date="2015-04" db="UniProtKB">
        <authorList>
            <consortium name="EnsemblPlants"/>
        </authorList>
    </citation>
    <scope>IDENTIFICATION</scope>
    <source>
        <strain evidence="18">cv. Jemalong A17</strain>
    </source>
</reference>
<dbReference type="InterPro" id="IPR036987">
    <property type="entry name" value="SRA-YDG_sf"/>
</dbReference>
<dbReference type="GO" id="GO:0003677">
    <property type="term" value="F:DNA binding"/>
    <property type="evidence" value="ECO:0007669"/>
    <property type="project" value="UniProtKB-KW"/>
</dbReference>
<evidence type="ECO:0000259" key="14">
    <source>
        <dbReference type="PROSITE" id="PS50089"/>
    </source>
</evidence>
<dbReference type="Proteomes" id="UP000265566">
    <property type="component" value="Chromosome 3"/>
</dbReference>
<feature type="domain" description="YDG" evidence="15">
    <location>
        <begin position="183"/>
        <end position="321"/>
    </location>
</feature>
<comment type="subcellular location">
    <subcellularLocation>
        <location evidence="13">Nucleus</location>
    </subcellularLocation>
</comment>
<evidence type="ECO:0000256" key="3">
    <source>
        <dbReference type="ARBA" id="ARBA00012483"/>
    </source>
</evidence>
<reference evidence="17" key="5">
    <citation type="journal article" date="2018" name="Nat. Plants">
        <title>Whole-genome landscape of Medicago truncatula symbiotic genes.</title>
        <authorList>
            <person name="Pecrix Y."/>
            <person name="Gamas P."/>
            <person name="Carrere S."/>
        </authorList>
    </citation>
    <scope>NUCLEOTIDE SEQUENCE</scope>
    <source>
        <tissue evidence="17">Leaves</tissue>
    </source>
</reference>
<dbReference type="GO" id="GO:0008168">
    <property type="term" value="F:methyltransferase activity"/>
    <property type="evidence" value="ECO:0007669"/>
    <property type="project" value="UniProtKB-KW"/>
</dbReference>
<evidence type="ECO:0000259" key="15">
    <source>
        <dbReference type="PROSITE" id="PS51015"/>
    </source>
</evidence>
<evidence type="ECO:0000256" key="8">
    <source>
        <dbReference type="ARBA" id="ARBA00022833"/>
    </source>
</evidence>
<dbReference type="EMBL" id="PSQE01000003">
    <property type="protein sequence ID" value="RHN71192.1"/>
    <property type="molecule type" value="Genomic_DNA"/>
</dbReference>
<evidence type="ECO:0000256" key="13">
    <source>
        <dbReference type="PROSITE-ProRule" id="PRU00358"/>
    </source>
</evidence>